<reference evidence="3" key="1">
    <citation type="submission" date="2017-03" db="EMBL/GenBank/DDBJ databases">
        <authorList>
            <person name="Safronova V.I."/>
            <person name="Sazanova A.L."/>
            <person name="Chirak E.R."/>
        </authorList>
    </citation>
    <scope>NUCLEOTIDE SEQUENCE [LARGE SCALE GENOMIC DNA]</scope>
    <source>
        <strain evidence="3">Ach-343</strain>
    </source>
</reference>
<dbReference type="AlphaFoldDB" id="A0A2W7C9B6"/>
<dbReference type="EMBL" id="MZXV01000013">
    <property type="protein sequence ID" value="PZV39735.1"/>
    <property type="molecule type" value="Genomic_DNA"/>
</dbReference>
<keyword evidence="3" id="KW-1185">Reference proteome</keyword>
<evidence type="ECO:0000256" key="1">
    <source>
        <dbReference type="SAM" id="SignalP"/>
    </source>
</evidence>
<dbReference type="Pfam" id="PF06823">
    <property type="entry name" value="DUF1236"/>
    <property type="match status" value="1"/>
</dbReference>
<evidence type="ECO:0008006" key="4">
    <source>
        <dbReference type="Google" id="ProtNLM"/>
    </source>
</evidence>
<dbReference type="OrthoDB" id="102964at2"/>
<name>A0A2W7C9B6_9HYPH</name>
<keyword evidence="1" id="KW-0732">Signal</keyword>
<protein>
    <recommendedName>
        <fullName evidence="4">DUF1236 domain-containing protein</fullName>
    </recommendedName>
</protein>
<dbReference type="RefSeq" id="WP_111543478.1">
    <property type="nucleotide sequence ID" value="NZ_MZXV01000013.1"/>
</dbReference>
<organism evidence="2 3">
    <name type="scientific">Mesorhizobium kowhaii</name>
    <dbReference type="NCBI Taxonomy" id="1300272"/>
    <lineage>
        <taxon>Bacteria</taxon>
        <taxon>Pseudomonadati</taxon>
        <taxon>Pseudomonadota</taxon>
        <taxon>Alphaproteobacteria</taxon>
        <taxon>Hyphomicrobiales</taxon>
        <taxon>Phyllobacteriaceae</taxon>
        <taxon>Mesorhizobium</taxon>
    </lineage>
</organism>
<feature type="chain" id="PRO_5015884291" description="DUF1236 domain-containing protein" evidence="1">
    <location>
        <begin position="24"/>
        <end position="102"/>
    </location>
</feature>
<sequence length="102" mass="11074">MKKYLVSAAAGFALVAGICASFAEDVVVLKPEQQTVVREYIHKQKLASVSLLGVELNIGTALPDTVELHAIDVPDVRYKYTVVGDHAVLVDPDTRKVVQIVE</sequence>
<feature type="signal peptide" evidence="1">
    <location>
        <begin position="1"/>
        <end position="23"/>
    </location>
</feature>
<gene>
    <name evidence="2" type="ORF">B5V02_07325</name>
</gene>
<dbReference type="InterPro" id="IPR009642">
    <property type="entry name" value="DUF1236"/>
</dbReference>
<accession>A0A2W7C9B6</accession>
<evidence type="ECO:0000313" key="2">
    <source>
        <dbReference type="EMBL" id="PZV39735.1"/>
    </source>
</evidence>
<evidence type="ECO:0000313" key="3">
    <source>
        <dbReference type="Proteomes" id="UP000248616"/>
    </source>
</evidence>
<dbReference type="Proteomes" id="UP000248616">
    <property type="component" value="Unassembled WGS sequence"/>
</dbReference>
<proteinExistence type="predicted"/>
<comment type="caution">
    <text evidence="2">The sequence shown here is derived from an EMBL/GenBank/DDBJ whole genome shotgun (WGS) entry which is preliminary data.</text>
</comment>